<keyword evidence="2" id="KW-1185">Reference proteome</keyword>
<proteinExistence type="predicted"/>
<dbReference type="RefSeq" id="XP_062723713.1">
    <property type="nucleotide sequence ID" value="XM_062868664.1"/>
</dbReference>
<dbReference type="EMBL" id="JAUDZG010000002">
    <property type="protein sequence ID" value="KAK3307933.1"/>
    <property type="molecule type" value="Genomic_DNA"/>
</dbReference>
<protein>
    <submittedName>
        <fullName evidence="1">Uncharacterized protein</fullName>
    </submittedName>
</protein>
<gene>
    <name evidence="1" type="ORF">B0T15DRAFT_523070</name>
</gene>
<evidence type="ECO:0000313" key="2">
    <source>
        <dbReference type="Proteomes" id="UP001273166"/>
    </source>
</evidence>
<sequence>MLCLPGSTSSSSSPHDIFISTFTTQWHHIFETQIRRDFRRLSSSHRSEVIATKEDFLYRDASGQRSGHTWIRTVSLYTPSQLLEALSPLAETLESVHLQFIDLGQLSISPQEADRLSTNALNALITSITPFRALKGSRHRVPSLAFLESSARPGQGLSTAPRPPCPFKAPNPKGDVIRFEDAVSKRHIPNALREVRLYGGLSGLHASGWVPTDWSIPQDSIRNRPPYPKRTYRKGSIQVISLNSTYKIKERAFEELEAEVLSG</sequence>
<reference evidence="1" key="1">
    <citation type="journal article" date="2023" name="Mol. Phylogenet. Evol.">
        <title>Genome-scale phylogeny and comparative genomics of the fungal order Sordariales.</title>
        <authorList>
            <person name="Hensen N."/>
            <person name="Bonometti L."/>
            <person name="Westerberg I."/>
            <person name="Brannstrom I.O."/>
            <person name="Guillou S."/>
            <person name="Cros-Aarteil S."/>
            <person name="Calhoun S."/>
            <person name="Haridas S."/>
            <person name="Kuo A."/>
            <person name="Mondo S."/>
            <person name="Pangilinan J."/>
            <person name="Riley R."/>
            <person name="LaButti K."/>
            <person name="Andreopoulos B."/>
            <person name="Lipzen A."/>
            <person name="Chen C."/>
            <person name="Yan M."/>
            <person name="Daum C."/>
            <person name="Ng V."/>
            <person name="Clum A."/>
            <person name="Steindorff A."/>
            <person name="Ohm R.A."/>
            <person name="Martin F."/>
            <person name="Silar P."/>
            <person name="Natvig D.O."/>
            <person name="Lalanne C."/>
            <person name="Gautier V."/>
            <person name="Ament-Velasquez S.L."/>
            <person name="Kruys A."/>
            <person name="Hutchinson M.I."/>
            <person name="Powell A.J."/>
            <person name="Barry K."/>
            <person name="Miller A.N."/>
            <person name="Grigoriev I.V."/>
            <person name="Debuchy R."/>
            <person name="Gladieux P."/>
            <person name="Hiltunen Thoren M."/>
            <person name="Johannesson H."/>
        </authorList>
    </citation>
    <scope>NUCLEOTIDE SEQUENCE</scope>
    <source>
        <strain evidence="1">CBS 333.67</strain>
    </source>
</reference>
<accession>A0AAJ0GXD8</accession>
<dbReference type="Proteomes" id="UP001273166">
    <property type="component" value="Unassembled WGS sequence"/>
</dbReference>
<evidence type="ECO:0000313" key="1">
    <source>
        <dbReference type="EMBL" id="KAK3307933.1"/>
    </source>
</evidence>
<name>A0AAJ0GXD8_9PEZI</name>
<organism evidence="1 2">
    <name type="scientific">Chaetomium strumarium</name>
    <dbReference type="NCBI Taxonomy" id="1170767"/>
    <lineage>
        <taxon>Eukaryota</taxon>
        <taxon>Fungi</taxon>
        <taxon>Dikarya</taxon>
        <taxon>Ascomycota</taxon>
        <taxon>Pezizomycotina</taxon>
        <taxon>Sordariomycetes</taxon>
        <taxon>Sordariomycetidae</taxon>
        <taxon>Sordariales</taxon>
        <taxon>Chaetomiaceae</taxon>
        <taxon>Chaetomium</taxon>
    </lineage>
</organism>
<dbReference type="AlphaFoldDB" id="A0AAJ0GXD8"/>
<dbReference type="GeneID" id="87887493"/>
<comment type="caution">
    <text evidence="1">The sequence shown here is derived from an EMBL/GenBank/DDBJ whole genome shotgun (WGS) entry which is preliminary data.</text>
</comment>
<reference evidence="1" key="2">
    <citation type="submission" date="2023-06" db="EMBL/GenBank/DDBJ databases">
        <authorList>
            <consortium name="Lawrence Berkeley National Laboratory"/>
            <person name="Mondo S.J."/>
            <person name="Hensen N."/>
            <person name="Bonometti L."/>
            <person name="Westerberg I."/>
            <person name="Brannstrom I.O."/>
            <person name="Guillou S."/>
            <person name="Cros-Aarteil S."/>
            <person name="Calhoun S."/>
            <person name="Haridas S."/>
            <person name="Kuo A."/>
            <person name="Pangilinan J."/>
            <person name="Riley R."/>
            <person name="Labutti K."/>
            <person name="Andreopoulos B."/>
            <person name="Lipzen A."/>
            <person name="Chen C."/>
            <person name="Yanf M."/>
            <person name="Daum C."/>
            <person name="Ng V."/>
            <person name="Clum A."/>
            <person name="Steindorff A."/>
            <person name="Ohm R."/>
            <person name="Martin F."/>
            <person name="Silar P."/>
            <person name="Natvig D."/>
            <person name="Lalanne C."/>
            <person name="Gautier V."/>
            <person name="Ament-Velasquez S.L."/>
            <person name="Kruys A."/>
            <person name="Hutchinson M.I."/>
            <person name="Powell A.J."/>
            <person name="Barry K."/>
            <person name="Miller A.N."/>
            <person name="Grigoriev I.V."/>
            <person name="Debuchy R."/>
            <person name="Gladieux P."/>
            <person name="Thoren M.H."/>
            <person name="Johannesson H."/>
        </authorList>
    </citation>
    <scope>NUCLEOTIDE SEQUENCE</scope>
    <source>
        <strain evidence="1">CBS 333.67</strain>
    </source>
</reference>